<dbReference type="KEGG" id="vg:26643770"/>
<organismHost>
    <name type="scientific">Pseudomonas aeruginosa</name>
    <dbReference type="NCBI Taxonomy" id="287"/>
</organismHost>
<organism evidence="1 2">
    <name type="scientific">Pseudomonas phage PhiPA3</name>
    <name type="common">Pseudomonas aeruginosa phage PhiPA3</name>
    <dbReference type="NCBI Taxonomy" id="998086"/>
    <lineage>
        <taxon>Viruses</taxon>
        <taxon>Duplodnaviria</taxon>
        <taxon>Heunggongvirae</taxon>
        <taxon>Uroviricota</taxon>
        <taxon>Caudoviricetes</taxon>
        <taxon>Chimalliviridae</taxon>
        <taxon>Miltoncavirus</taxon>
        <taxon>Miltoncavirus PhiPA3</taxon>
    </lineage>
</organism>
<dbReference type="RefSeq" id="YP_009217321.1">
    <property type="nucleotide sequence ID" value="NC_028999.1"/>
</dbReference>
<evidence type="ECO:0000313" key="2">
    <source>
        <dbReference type="Proteomes" id="UP000008388"/>
    </source>
</evidence>
<dbReference type="EMBL" id="HQ630627">
    <property type="protein sequence ID" value="AEH03665.1"/>
    <property type="molecule type" value="Genomic_DNA"/>
</dbReference>
<gene>
    <name evidence="1" type="primary">242</name>
</gene>
<proteinExistence type="predicted"/>
<dbReference type="GeneID" id="26643770"/>
<accession>F8SJ85</accession>
<reference evidence="1 2" key="1">
    <citation type="journal article" date="2011" name="Microbiology">
        <title>The Pseudomonas aeruginosa generalized transducing phage phiPA3 is a new member of the phiKZ-like group of 'jumbo' phages, and infects model laboratory strains and clinical isolates from cystic fibrosis patients.</title>
        <authorList>
            <person name="Monson R."/>
            <person name="Foulds I."/>
            <person name="Foweraker J."/>
            <person name="Welch M."/>
            <person name="Salmond G.P."/>
        </authorList>
    </citation>
    <scope>NUCLEOTIDE SEQUENCE [LARGE SCALE GENOMIC DNA]</scope>
</reference>
<sequence length="130" mass="14807">MQINTPAEVYNLIKFAKANPTITEEDYYLKRSLMLAVEEALSNPATVERCQFTKDHWGHSGIGVELEFTISRHYIQPEAVDMIKQALRDSGWPYVDLTQIKRFDMNNGPSKYTVKITLANKPLENNGTVS</sequence>
<name>F8SJ85_BPPA3</name>
<evidence type="ECO:0000313" key="1">
    <source>
        <dbReference type="EMBL" id="AEH03665.1"/>
    </source>
</evidence>
<keyword evidence="2" id="KW-1185">Reference proteome</keyword>
<dbReference type="Proteomes" id="UP000008388">
    <property type="component" value="Segment"/>
</dbReference>
<protein>
    <submittedName>
        <fullName evidence="1">Uncharacterized protein 242</fullName>
    </submittedName>
</protein>